<evidence type="ECO:0000259" key="8">
    <source>
        <dbReference type="Pfam" id="PF23247"/>
    </source>
</evidence>
<feature type="domain" description="Disease resistance protein winged helix" evidence="9">
    <location>
        <begin position="358"/>
        <end position="427"/>
    </location>
</feature>
<accession>A0A7N2LB51</accession>
<dbReference type="SUPFAM" id="SSF52058">
    <property type="entry name" value="L domain-like"/>
    <property type="match status" value="4"/>
</dbReference>
<dbReference type="InterPro" id="IPR002182">
    <property type="entry name" value="NB-ARC"/>
</dbReference>
<dbReference type="InterPro" id="IPR032675">
    <property type="entry name" value="LRR_dom_sf"/>
</dbReference>
<dbReference type="InterPro" id="IPR057135">
    <property type="entry name" value="At4g27190-like_LRR"/>
</dbReference>
<keyword evidence="1" id="KW-0433">Leucine-rich repeat</keyword>
<feature type="domain" description="NB-ARC" evidence="6">
    <location>
        <begin position="1468"/>
        <end position="1640"/>
    </location>
</feature>
<feature type="domain" description="Disease resistance protein winged helix" evidence="9">
    <location>
        <begin position="1724"/>
        <end position="1793"/>
    </location>
</feature>
<organism evidence="12 13">
    <name type="scientific">Quercus lobata</name>
    <name type="common">Valley oak</name>
    <dbReference type="NCBI Taxonomy" id="97700"/>
    <lineage>
        <taxon>Eukaryota</taxon>
        <taxon>Viridiplantae</taxon>
        <taxon>Streptophyta</taxon>
        <taxon>Embryophyta</taxon>
        <taxon>Tracheophyta</taxon>
        <taxon>Spermatophyta</taxon>
        <taxon>Magnoliopsida</taxon>
        <taxon>eudicotyledons</taxon>
        <taxon>Gunneridae</taxon>
        <taxon>Pentapetalae</taxon>
        <taxon>rosids</taxon>
        <taxon>fabids</taxon>
        <taxon>Fagales</taxon>
        <taxon>Fagaceae</taxon>
        <taxon>Quercus</taxon>
    </lineage>
</organism>
<dbReference type="Gene3D" id="2.60.34.10">
    <property type="entry name" value="Substrate Binding Domain Of DNAk, Chain A, domain 1"/>
    <property type="match status" value="1"/>
</dbReference>
<evidence type="ECO:0000256" key="5">
    <source>
        <dbReference type="ARBA" id="ARBA00022840"/>
    </source>
</evidence>
<dbReference type="GO" id="GO:0051707">
    <property type="term" value="P:response to other organism"/>
    <property type="evidence" value="ECO:0007669"/>
    <property type="project" value="UniProtKB-ARBA"/>
</dbReference>
<feature type="domain" description="Disease resistance R13L4/SHOC-2-like LRR" evidence="10">
    <location>
        <begin position="497"/>
        <end position="776"/>
    </location>
</feature>
<keyword evidence="13" id="KW-1185">Reference proteome</keyword>
<proteinExistence type="predicted"/>
<dbReference type="GO" id="GO:0006952">
    <property type="term" value="P:defense response"/>
    <property type="evidence" value="ECO:0007669"/>
    <property type="project" value="UniProtKB-KW"/>
</dbReference>
<dbReference type="InterPro" id="IPR055414">
    <property type="entry name" value="LRR_R13L4/SHOC2-like"/>
</dbReference>
<reference evidence="12 13" key="1">
    <citation type="journal article" date="2016" name="G3 (Bethesda)">
        <title>First Draft Assembly and Annotation of the Genome of a California Endemic Oak Quercus lobata Nee (Fagaceae).</title>
        <authorList>
            <person name="Sork V.L."/>
            <person name="Fitz-Gibbon S.T."/>
            <person name="Puiu D."/>
            <person name="Crepeau M."/>
            <person name="Gugger P.F."/>
            <person name="Sherman R."/>
            <person name="Stevens K."/>
            <person name="Langley C.H."/>
            <person name="Pellegrini M."/>
            <person name="Salzberg S.L."/>
        </authorList>
    </citation>
    <scope>NUCLEOTIDE SEQUENCE [LARGE SCALE GENOMIC DNA]</scope>
    <source>
        <strain evidence="12 13">cv. SW786</strain>
    </source>
</reference>
<dbReference type="PANTHER" id="PTHR36766">
    <property type="entry name" value="PLANT BROAD-SPECTRUM MILDEW RESISTANCE PROTEIN RPW8"/>
    <property type="match status" value="1"/>
</dbReference>
<dbReference type="InterPro" id="IPR027417">
    <property type="entry name" value="P-loop_NTPase"/>
</dbReference>
<dbReference type="SUPFAM" id="SSF52540">
    <property type="entry name" value="P-loop containing nucleoside triphosphate hydrolases"/>
    <property type="match status" value="2"/>
</dbReference>
<evidence type="ECO:0000259" key="6">
    <source>
        <dbReference type="Pfam" id="PF00931"/>
    </source>
</evidence>
<dbReference type="CDD" id="cd14798">
    <property type="entry name" value="RX-CC_like"/>
    <property type="match status" value="1"/>
</dbReference>
<dbReference type="PRINTS" id="PR00364">
    <property type="entry name" value="DISEASERSIST"/>
</dbReference>
<feature type="domain" description="Disease resistance protein At4g27190-like leucine-rich repeats" evidence="8">
    <location>
        <begin position="884"/>
        <end position="996"/>
    </location>
</feature>
<evidence type="ECO:0000256" key="2">
    <source>
        <dbReference type="ARBA" id="ARBA00022737"/>
    </source>
</evidence>
<dbReference type="InterPro" id="IPR036388">
    <property type="entry name" value="WH-like_DNA-bd_sf"/>
</dbReference>
<dbReference type="InterPro" id="IPR056789">
    <property type="entry name" value="LRR_R13L1-DRL21"/>
</dbReference>
<dbReference type="Gramene" id="QL04p005812:mrna">
    <property type="protein sequence ID" value="QL04p005812:mrna"/>
    <property type="gene ID" value="QL04p005812"/>
</dbReference>
<dbReference type="Gene3D" id="3.80.10.10">
    <property type="entry name" value="Ribonuclease Inhibitor"/>
    <property type="match status" value="6"/>
</dbReference>
<keyword evidence="5" id="KW-0067">ATP-binding</keyword>
<dbReference type="EnsemblPlants" id="QL04p005812:mrna">
    <property type="protein sequence ID" value="QL04p005812:mrna"/>
    <property type="gene ID" value="QL04p005812"/>
</dbReference>
<evidence type="ECO:0000259" key="11">
    <source>
        <dbReference type="Pfam" id="PF25019"/>
    </source>
</evidence>
<dbReference type="Pfam" id="PF25019">
    <property type="entry name" value="LRR_R13L1-DRL21"/>
    <property type="match status" value="1"/>
</dbReference>
<dbReference type="Pfam" id="PF23598">
    <property type="entry name" value="LRR_14"/>
    <property type="match status" value="1"/>
</dbReference>
<evidence type="ECO:0000256" key="4">
    <source>
        <dbReference type="ARBA" id="ARBA00022821"/>
    </source>
</evidence>
<evidence type="ECO:0000259" key="9">
    <source>
        <dbReference type="Pfam" id="PF23559"/>
    </source>
</evidence>
<evidence type="ECO:0000259" key="10">
    <source>
        <dbReference type="Pfam" id="PF23598"/>
    </source>
</evidence>
<dbReference type="Pfam" id="PF18052">
    <property type="entry name" value="Rx_N"/>
    <property type="match status" value="1"/>
</dbReference>
<name>A0A7N2LB51_QUELO</name>
<dbReference type="InterPro" id="IPR042197">
    <property type="entry name" value="Apaf_helical"/>
</dbReference>
<dbReference type="PANTHER" id="PTHR36766:SF38">
    <property type="entry name" value="DISEASE RESISTANCE PROTEIN RGA3"/>
    <property type="match status" value="1"/>
</dbReference>
<dbReference type="InParanoid" id="A0A7N2LB51"/>
<dbReference type="GO" id="GO:0005524">
    <property type="term" value="F:ATP binding"/>
    <property type="evidence" value="ECO:0007669"/>
    <property type="project" value="UniProtKB-KW"/>
</dbReference>
<feature type="domain" description="NB-ARC" evidence="6">
    <location>
        <begin position="103"/>
        <end position="274"/>
    </location>
</feature>
<dbReference type="Gene3D" id="1.10.10.10">
    <property type="entry name" value="Winged helix-like DNA-binding domain superfamily/Winged helix DNA-binding domain"/>
    <property type="match status" value="2"/>
</dbReference>
<protein>
    <submittedName>
        <fullName evidence="12">Uncharacterized protein</fullName>
    </submittedName>
</protein>
<keyword evidence="4" id="KW-0611">Plant defense</keyword>
<dbReference type="Pfam" id="PF23559">
    <property type="entry name" value="WHD_DRP"/>
    <property type="match status" value="2"/>
</dbReference>
<dbReference type="InterPro" id="IPR058922">
    <property type="entry name" value="WHD_DRP"/>
</dbReference>
<dbReference type="GO" id="GO:0043531">
    <property type="term" value="F:ADP binding"/>
    <property type="evidence" value="ECO:0007669"/>
    <property type="project" value="InterPro"/>
</dbReference>
<dbReference type="FunFam" id="1.10.10.10:FF:000322">
    <property type="entry name" value="Probable disease resistance protein At1g63360"/>
    <property type="match status" value="2"/>
</dbReference>
<dbReference type="InterPro" id="IPR029047">
    <property type="entry name" value="HSP70_peptide-bd_sf"/>
</dbReference>
<evidence type="ECO:0000313" key="13">
    <source>
        <dbReference type="Proteomes" id="UP000594261"/>
    </source>
</evidence>
<dbReference type="SUPFAM" id="SSF100920">
    <property type="entry name" value="Heat shock protein 70kD (HSP70), peptide-binding domain"/>
    <property type="match status" value="1"/>
</dbReference>
<dbReference type="GO" id="GO:0140662">
    <property type="term" value="F:ATP-dependent protein folding chaperone"/>
    <property type="evidence" value="ECO:0007669"/>
    <property type="project" value="InterPro"/>
</dbReference>
<evidence type="ECO:0000259" key="7">
    <source>
        <dbReference type="Pfam" id="PF18052"/>
    </source>
</evidence>
<feature type="domain" description="R13L1/DRL21-like LRR repeat region" evidence="11">
    <location>
        <begin position="1983"/>
        <end position="2107"/>
    </location>
</feature>
<dbReference type="InterPro" id="IPR041118">
    <property type="entry name" value="Rx_N"/>
</dbReference>
<dbReference type="Gene3D" id="1.10.8.430">
    <property type="entry name" value="Helical domain of apoptotic protease-activating factors"/>
    <property type="match status" value="2"/>
</dbReference>
<reference evidence="12" key="2">
    <citation type="submission" date="2021-01" db="UniProtKB">
        <authorList>
            <consortium name="EnsemblPlants"/>
        </authorList>
    </citation>
    <scope>IDENTIFICATION</scope>
</reference>
<keyword evidence="2" id="KW-0677">Repeat</keyword>
<dbReference type="Gene3D" id="3.40.50.300">
    <property type="entry name" value="P-loop containing nucleotide triphosphate hydrolases"/>
    <property type="match status" value="2"/>
</dbReference>
<evidence type="ECO:0000256" key="3">
    <source>
        <dbReference type="ARBA" id="ARBA00022741"/>
    </source>
</evidence>
<sequence length="2487" mass="283084">MAEAILFGLALKMIENLGSQTFQEFGSLWGVEVYDADDLLSEVSTEATRRSMVSKNKVAKEVRTCFSCSNPIAFRYKMSRKIKARNRETHSFVPGEDVIGRDEDKKAIIDLLFDSNVEENVSVIPIVGIGSLGKTTLAQYVYNDEQVQKYFELKMWACISDVFDLKIIIEKIVASTSGNAPVGNLIIDQLQSQLREKIDKKKYLLVLDDIWNEDPENWRALESLLMGGSKGSKIIITSRLRLVAEITCTVSPYFLKGLCEEQSWVLFRQVAFKKGQEANNPKLVKIGREIVHMCQGVPLAVKSIGNMLYFKEKEFEWSFVKNNIEANITQGNGILPILKLSYDHLPSHLKSCFTYCSLFPKDYEMDKETVIQLWIAQGFVQLSNKNQQLEDIGDEYFKDLLWRSFFEEVENYKGLRYKMHDLIHDLAEAVAGQECRLVIFDGNNINEKNRHVSCPSYIDSSFRETLSLLVKAVKVRTFLLTYDNHVSGALEESMLNTIILSFKSLRALDLHALMITSIPNSIGKLIHLKYLDVSFNMDIETLPDSITTLLNLQVLKLYDCKGLKELPKKFRELVSLKHLYNDGCYNLSHMPRGLGQMTSLQTLQLFIVSISSRTGGLGELKDLKNLRETLEITCLERLEESNSKSIVVNLREKQHLEKFILKWYHEGQVENNEDEKLLEDLQPHQNLKYLEVYQYKIVKFSSWVSSLVNLVNLSIENCKRCRYLPPLSHLPSLKSLMLDTMNLEYISDNDMSKEVPASSTTLSTAFFPSLKSFTIEECPNLKGWWGRTPDHQQDQSHHSLPLFPLLSRLQISNCPKMTSMPLFPNLEERLFLSNVSLRPLQETMSMNFSVPSSSSSLSSSSPLSKLNKMTLVSIEDIESLPAKWALYSLKELHIRNCPRLTSMSGAVHYLTSLCSLSVGNCEEFDPLRDMHDDGMEWRCLICLCDLYISGIPKLKSLPVGLQCISTLKKLTISNCPNLMTLLELTSLEYLHIKRCEPNLTSPLEISCLTSLRSLDIGDFPNLITFPESIGNPISFETLSIWGCPNLTTLPDDGFLKSLQKLEIRNCRQLAEKYKNKIDKDFPNLEIDWGMWKSGEYKNRPEFVISKGSQYCNYFGTDKDHNKVLTEELFLFKNGFIMHTADFLVKLLKIFKPKQEHEEMTRKEPNVTVNPHEVVALGAIVQVREFMRDNKSLGSFHLDVIPHVPHGLPQIEVKCDIDADGILSVTSIDKGIGKKQDIAITGASTLPSDTSWETKVPGPIKEKVEAKVEDLKDAISGGSTQAIQDAMADLNQEIIYCQEMAEAILFGLAQKMIENLASQTFQEFGSLWGVEGELEKLKDTVSTIQAVLQDAAEQQSHNHQVKHWLEKLNDAVYDADDLLNEFSTEATRRSMVSKNKIAKEVRTCFSCSNPIAFRYKMSRRIKAMRQKLNAIAEDKNKFNLKVDNVETNVMSRKRETHSFVRGEVVIGRDDDKKNIIDLLFDSNVEENISVIPIVGIGGLGKTTLAQYVYNDEKVQKYFELKMWACISNVFDLKIIIEKIIASTSSNAPIGNLVIDQLQSQLREKIDKKKYLLVLDDKWNDDPENWCKLKSLLMGGSKGSKIIITSRLRLVAEITCTVPPYFLKGLSEEQSWVLFRQVAFKKGQEANNPKLVKIGREIVNMCQGVPLAIKSIGNMLYFKEKESEWSFVKDNIEANVIQGNEILPILKLSYDHLPSHLKSCFTYCSLFPKDYEMDKETVIQLWIAQGFVQSSIKNQQLEDVGDEYFKDLLWRSFFEEINVYGDLKYKMHDLIHDLAEAIAGEECRLVNFDGKNINEKNRHVSCPFHIGSSFTETLRLLVKAVKLRTFLLTFNENNSGALEESMLNTIILSFKSLRALDLHGLGITRVPNSIGKLIHLKYLDLSFNKDIETLPASITTLLNLQVLKLYNCKGLKELPKEFRELVSLKHIYNDGCYNLSHMPRGLGQMTSLQTLQLFIVSTSSHIGGLGELKELNNLRGTLRISHLERLEESNSKSIVVNLWEKQHLEKLILKWDHQDQVDNNEDEKLLEDLQPHQNLKYLVVHQYKGVKFSSWVSSLINLVDLKIKNCKKCRYLPPLSHLPSLKSLSLDTMNNLEYISDNDMSKEVSASSTTLSTPFFPSLKSLTIEACPNLKGWWGRTGRDLVATTSASTPAHQQDQSHHSLPLFPLLSYLRIISCPKMTSMPLFPNLEESLYLENVSVKPLQETMAMTLLVPSSSSSLPSSSPLSKLNRMDLDSIEDIESLPAEWALYSLKKLIIKNCPRLTSMSGAARYLISLWFLSIESCEEFDPVRDMHDEWRCLNCLSHLCFISIPKLKSLPVGLQCISTLKQLIIFNCPNLTTLPELTTLKELIILNCPNLMTLPELTSLEQLWITRCEPNLTSLLEISCLTSLQWLRIEGFPNLITFPESIRIPISLETLAISQCPNLTTLPDDGCLKSLQILEVWHCPQLSKKYKNKIEKDFPNLEIRWIKC</sequence>
<dbReference type="Pfam" id="PF23247">
    <property type="entry name" value="LRR_RPS2"/>
    <property type="match status" value="1"/>
</dbReference>
<feature type="domain" description="Disease resistance N-terminal" evidence="7">
    <location>
        <begin position="1310"/>
        <end position="1395"/>
    </location>
</feature>
<keyword evidence="3" id="KW-0547">Nucleotide-binding</keyword>
<evidence type="ECO:0000256" key="1">
    <source>
        <dbReference type="ARBA" id="ARBA00022614"/>
    </source>
</evidence>
<dbReference type="EMBL" id="LRBV02000004">
    <property type="status" value="NOT_ANNOTATED_CDS"/>
    <property type="molecule type" value="Genomic_DNA"/>
</dbReference>
<dbReference type="Pfam" id="PF00931">
    <property type="entry name" value="NB-ARC"/>
    <property type="match status" value="2"/>
</dbReference>
<dbReference type="InterPro" id="IPR038005">
    <property type="entry name" value="RX-like_CC"/>
</dbReference>
<evidence type="ECO:0000313" key="12">
    <source>
        <dbReference type="EnsemblPlants" id="QL04p005812:mrna"/>
    </source>
</evidence>
<dbReference type="OMA" id="CQMENVE"/>
<dbReference type="Proteomes" id="UP000594261">
    <property type="component" value="Chromosome 4"/>
</dbReference>
<dbReference type="Gene3D" id="1.20.5.4130">
    <property type="match status" value="1"/>
</dbReference>